<reference evidence="2" key="1">
    <citation type="submission" date="2023-07" db="EMBL/GenBank/DDBJ databases">
        <title>Two novel species in the genus Flavivirga.</title>
        <authorList>
            <person name="Kwon K."/>
        </authorList>
    </citation>
    <scope>NUCLEOTIDE SEQUENCE</scope>
    <source>
        <strain evidence="2">KACC 14158</strain>
    </source>
</reference>
<keyword evidence="1" id="KW-0472">Membrane</keyword>
<gene>
    <name evidence="2" type="ORF">Q4Q40_20615</name>
</gene>
<keyword evidence="3" id="KW-1185">Reference proteome</keyword>
<evidence type="ECO:0000313" key="2">
    <source>
        <dbReference type="EMBL" id="MDO5976612.1"/>
    </source>
</evidence>
<name>A0ABT8WTU9_9FLAO</name>
<sequence>MKINRLHTISFWFLMVCCYQTAFGINFIQEPEQIRRFDEDFKNRYSSDKYNYEGKKIVTQSPVGSGNYEDYKKEKLKQKEEEDENKNEISIDFGPLGWLFYLAIAIAVIYLVYILLNEGGSGLFSSRNNKKLNDFDEITAENIEHADIHSLIKNAENDNNYRLAIRYYYLLVLKTLSLKNHIKFEDDKTNSEYLNEINGKPFSKEFSYTSYLYNYIWYGKFAVNIGQYTKAKDHFLTLLNKVK</sequence>
<keyword evidence="1" id="KW-1133">Transmembrane helix</keyword>
<organism evidence="2 3">
    <name type="scientific">Flavivirga jejuensis</name>
    <dbReference type="NCBI Taxonomy" id="870487"/>
    <lineage>
        <taxon>Bacteria</taxon>
        <taxon>Pseudomonadati</taxon>
        <taxon>Bacteroidota</taxon>
        <taxon>Flavobacteriia</taxon>
        <taxon>Flavobacteriales</taxon>
        <taxon>Flavobacteriaceae</taxon>
        <taxon>Flavivirga</taxon>
    </lineage>
</organism>
<keyword evidence="1" id="KW-0812">Transmembrane</keyword>
<protein>
    <recommendedName>
        <fullName evidence="4">DUF4129 domain-containing protein</fullName>
    </recommendedName>
</protein>
<evidence type="ECO:0000256" key="1">
    <source>
        <dbReference type="SAM" id="Phobius"/>
    </source>
</evidence>
<feature type="transmembrane region" description="Helical" evidence="1">
    <location>
        <begin position="98"/>
        <end position="116"/>
    </location>
</feature>
<dbReference type="EMBL" id="JAUOEL010000008">
    <property type="protein sequence ID" value="MDO5976612.1"/>
    <property type="molecule type" value="Genomic_DNA"/>
</dbReference>
<dbReference type="RefSeq" id="WP_303303917.1">
    <property type="nucleotide sequence ID" value="NZ_BAABDA010000007.1"/>
</dbReference>
<accession>A0ABT8WTU9</accession>
<comment type="caution">
    <text evidence="2">The sequence shown here is derived from an EMBL/GenBank/DDBJ whole genome shotgun (WGS) entry which is preliminary data.</text>
</comment>
<evidence type="ECO:0000313" key="3">
    <source>
        <dbReference type="Proteomes" id="UP001176806"/>
    </source>
</evidence>
<proteinExistence type="predicted"/>
<evidence type="ECO:0008006" key="4">
    <source>
        <dbReference type="Google" id="ProtNLM"/>
    </source>
</evidence>
<dbReference type="Proteomes" id="UP001176806">
    <property type="component" value="Unassembled WGS sequence"/>
</dbReference>